<dbReference type="InterPro" id="IPR011006">
    <property type="entry name" value="CheY-like_superfamily"/>
</dbReference>
<evidence type="ECO:0000256" key="1">
    <source>
        <dbReference type="ARBA" id="ARBA00022553"/>
    </source>
</evidence>
<keyword evidence="1 4" id="KW-0597">Phosphoprotein</keyword>
<dbReference type="SUPFAM" id="SSF52172">
    <property type="entry name" value="CheY-like"/>
    <property type="match status" value="1"/>
</dbReference>
<reference evidence="6 7" key="1">
    <citation type="submission" date="2016-07" db="EMBL/GenBank/DDBJ databases">
        <title>Draft Genome Sequence of Methylobrevis pamukkalensis PK2.</title>
        <authorList>
            <person name="Vasilenko O.V."/>
            <person name="Doronina N.V."/>
            <person name="Shmareva M.N."/>
            <person name="Tarlachkov S.V."/>
            <person name="Mustakhimov I."/>
            <person name="Trotsenko Y.A."/>
        </authorList>
    </citation>
    <scope>NUCLEOTIDE SEQUENCE [LARGE SCALE GENOMIC DNA]</scope>
    <source>
        <strain evidence="6 7">PK2</strain>
    </source>
</reference>
<dbReference type="InterPro" id="IPR001789">
    <property type="entry name" value="Sig_transdc_resp-reg_receiver"/>
</dbReference>
<feature type="domain" description="Response regulatory" evidence="5">
    <location>
        <begin position="1"/>
        <end position="115"/>
    </location>
</feature>
<comment type="caution">
    <text evidence="6">The sequence shown here is derived from an EMBL/GenBank/DDBJ whole genome shotgun (WGS) entry which is preliminary data.</text>
</comment>
<evidence type="ECO:0000256" key="3">
    <source>
        <dbReference type="ARBA" id="ARBA00023163"/>
    </source>
</evidence>
<evidence type="ECO:0000313" key="6">
    <source>
        <dbReference type="EMBL" id="ODN72226.1"/>
    </source>
</evidence>
<evidence type="ECO:0000259" key="5">
    <source>
        <dbReference type="PROSITE" id="PS50110"/>
    </source>
</evidence>
<dbReference type="Proteomes" id="UP000094622">
    <property type="component" value="Unassembled WGS sequence"/>
</dbReference>
<dbReference type="CDD" id="cd00156">
    <property type="entry name" value="REC"/>
    <property type="match status" value="1"/>
</dbReference>
<dbReference type="InterPro" id="IPR050595">
    <property type="entry name" value="Bact_response_regulator"/>
</dbReference>
<gene>
    <name evidence="6" type="ORF">A6302_00415</name>
</gene>
<organism evidence="6 7">
    <name type="scientific">Methylobrevis pamukkalensis</name>
    <dbReference type="NCBI Taxonomy" id="1439726"/>
    <lineage>
        <taxon>Bacteria</taxon>
        <taxon>Pseudomonadati</taxon>
        <taxon>Pseudomonadota</taxon>
        <taxon>Alphaproteobacteria</taxon>
        <taxon>Hyphomicrobiales</taxon>
        <taxon>Pleomorphomonadaceae</taxon>
        <taxon>Methylobrevis</taxon>
    </lineage>
</organism>
<dbReference type="Pfam" id="PF00072">
    <property type="entry name" value="Response_reg"/>
    <property type="match status" value="1"/>
</dbReference>
<evidence type="ECO:0000256" key="4">
    <source>
        <dbReference type="PROSITE-ProRule" id="PRU00169"/>
    </source>
</evidence>
<dbReference type="PANTHER" id="PTHR44591:SF3">
    <property type="entry name" value="RESPONSE REGULATORY DOMAIN-CONTAINING PROTEIN"/>
    <property type="match status" value="1"/>
</dbReference>
<dbReference type="AlphaFoldDB" id="A0A1E3H8V3"/>
<dbReference type="SMART" id="SM00448">
    <property type="entry name" value="REC"/>
    <property type="match status" value="1"/>
</dbReference>
<keyword evidence="7" id="KW-1185">Reference proteome</keyword>
<accession>A0A1E3H8V3</accession>
<dbReference type="RefSeq" id="WP_425349102.1">
    <property type="nucleotide sequence ID" value="NZ_MCRJ01000005.1"/>
</dbReference>
<keyword evidence="2" id="KW-0805">Transcription regulation</keyword>
<proteinExistence type="predicted"/>
<sequence length="116" mass="12136">MVIDNDAAILAASTALLRRWSCTVTAARSPAEAIALARVAGGTDVILADYHLDDGRTGLDAIADLRQLAGRPVPAIVVTADHSLEVAAAVREAEAELLHKPVRPAELRALLAHMLG</sequence>
<feature type="modified residue" description="4-aspartylphosphate" evidence="4">
    <location>
        <position position="49"/>
    </location>
</feature>
<protein>
    <submittedName>
        <fullName evidence="6">Two-component response regulator</fullName>
    </submittedName>
</protein>
<dbReference type="PROSITE" id="PS50110">
    <property type="entry name" value="RESPONSE_REGULATORY"/>
    <property type="match status" value="1"/>
</dbReference>
<dbReference type="PANTHER" id="PTHR44591">
    <property type="entry name" value="STRESS RESPONSE REGULATOR PROTEIN 1"/>
    <property type="match status" value="1"/>
</dbReference>
<dbReference type="Gene3D" id="3.40.50.2300">
    <property type="match status" value="1"/>
</dbReference>
<name>A0A1E3H8V3_9HYPH</name>
<dbReference type="EMBL" id="MCRJ01000005">
    <property type="protein sequence ID" value="ODN72226.1"/>
    <property type="molecule type" value="Genomic_DNA"/>
</dbReference>
<keyword evidence="3" id="KW-0804">Transcription</keyword>
<dbReference type="GO" id="GO:0000160">
    <property type="term" value="P:phosphorelay signal transduction system"/>
    <property type="evidence" value="ECO:0007669"/>
    <property type="project" value="InterPro"/>
</dbReference>
<evidence type="ECO:0000313" key="7">
    <source>
        <dbReference type="Proteomes" id="UP000094622"/>
    </source>
</evidence>
<evidence type="ECO:0000256" key="2">
    <source>
        <dbReference type="ARBA" id="ARBA00023015"/>
    </source>
</evidence>